<organism evidence="1 2">
    <name type="scientific">Periplaneta americana</name>
    <name type="common">American cockroach</name>
    <name type="synonym">Blatta americana</name>
    <dbReference type="NCBI Taxonomy" id="6978"/>
    <lineage>
        <taxon>Eukaryota</taxon>
        <taxon>Metazoa</taxon>
        <taxon>Ecdysozoa</taxon>
        <taxon>Arthropoda</taxon>
        <taxon>Hexapoda</taxon>
        <taxon>Insecta</taxon>
        <taxon>Pterygota</taxon>
        <taxon>Neoptera</taxon>
        <taxon>Polyneoptera</taxon>
        <taxon>Dictyoptera</taxon>
        <taxon>Blattodea</taxon>
        <taxon>Blattoidea</taxon>
        <taxon>Blattidae</taxon>
        <taxon>Blattinae</taxon>
        <taxon>Periplaneta</taxon>
    </lineage>
</organism>
<evidence type="ECO:0000313" key="2">
    <source>
        <dbReference type="Proteomes" id="UP001148838"/>
    </source>
</evidence>
<gene>
    <name evidence="1" type="ORF">ANN_25018</name>
</gene>
<proteinExistence type="predicted"/>
<dbReference type="EMBL" id="JAJSOF020000038">
    <property type="protein sequence ID" value="KAJ4427397.1"/>
    <property type="molecule type" value="Genomic_DNA"/>
</dbReference>
<reference evidence="1 2" key="1">
    <citation type="journal article" date="2022" name="Allergy">
        <title>Genome assembly and annotation of Periplaneta americana reveal a comprehensive cockroach allergen profile.</title>
        <authorList>
            <person name="Wang L."/>
            <person name="Xiong Q."/>
            <person name="Saelim N."/>
            <person name="Wang L."/>
            <person name="Nong W."/>
            <person name="Wan A.T."/>
            <person name="Shi M."/>
            <person name="Liu X."/>
            <person name="Cao Q."/>
            <person name="Hui J.H.L."/>
            <person name="Sookrung N."/>
            <person name="Leung T.F."/>
            <person name="Tungtrongchitr A."/>
            <person name="Tsui S.K.W."/>
        </authorList>
    </citation>
    <scope>NUCLEOTIDE SEQUENCE [LARGE SCALE GENOMIC DNA]</scope>
    <source>
        <strain evidence="1">PWHHKU_190912</strain>
    </source>
</reference>
<evidence type="ECO:0000313" key="1">
    <source>
        <dbReference type="EMBL" id="KAJ4427397.1"/>
    </source>
</evidence>
<comment type="caution">
    <text evidence="1">The sequence shown here is derived from an EMBL/GenBank/DDBJ whole genome shotgun (WGS) entry which is preliminary data.</text>
</comment>
<accession>A0ABQ8S0E8</accession>
<dbReference type="Proteomes" id="UP001148838">
    <property type="component" value="Unassembled WGS sequence"/>
</dbReference>
<sequence>MVERSKVELRVTSGCSEASIQTVYAEVSEKRSSRIRLMDKNSTKHTTMRVLLFQIIAPGISLPPQPVLTRWGTWLDAVNYYAEHYGKIMEVIDALDSTDSSAVAAVKSLPSEQLLEDILFIDSNFKIVPKSITLLESSKLQLSEALNIVDKVSQTVIQNNNSLILEKVKCKLRNIIAKNSSYSQLRIINDVPLGHDKTSEVGVLKNYDFPFFKYAPITSCDVELIEHPADCEMQSVIRFLNARNIKPVDIHRQLCEAYGNDAISDGMVRKLVRKFNEGRISVHDEQHTGRPSLINDDLCTGSNLKHEGIVTQHLLILGRGKLRKNQNQVTCPDRDPNPGHLVSRSDAVTPALVFVNRRMRRARCEARIAQIRTIREMRAMTHFELNTQYLTSSKTISIKNKKERKDFKISELYYFEMDKGSADMNALDRSRISSLSMRMPCICYEKIHKRLGKTREFYLKQEGDRGVQKKSFALVSDYVAHDIYAVDVCLWKVFSEISAILPNTEVVKIFSDGAASYFKQMYTLRNVTLLTRIFGFNIEWNFFQSYHGKGAVDSIRGQVKRMAWMAAKSGKKIQSATEIYNIVSNKNIQIIVQKVALIEIDVGNKYIEKRFGNLAPIPPTHGVHYVKLLDPYVIDYAQLSCEQAVRKIHRFRV</sequence>
<dbReference type="PANTHER" id="PTHR46601:SF2">
    <property type="entry name" value="UBIQUITIN-LIKE PROTEASE FAMILY PROFILE DOMAIN-CONTAINING PROTEIN"/>
    <property type="match status" value="1"/>
</dbReference>
<keyword evidence="2" id="KW-1185">Reference proteome</keyword>
<protein>
    <submittedName>
        <fullName evidence="1">Uncharacterized protein</fullName>
    </submittedName>
</protein>
<dbReference type="PANTHER" id="PTHR46601">
    <property type="entry name" value="ULP_PROTEASE DOMAIN-CONTAINING PROTEIN"/>
    <property type="match status" value="1"/>
</dbReference>
<name>A0ABQ8S0E8_PERAM</name>